<dbReference type="InterPro" id="IPR011013">
    <property type="entry name" value="Gal_mutarotase_sf_dom"/>
</dbReference>
<dbReference type="PANTHER" id="PTHR30504:SF3">
    <property type="entry name" value="GLUCANS BIOSYNTHESIS PROTEIN D"/>
    <property type="match status" value="1"/>
</dbReference>
<dbReference type="InterPro" id="IPR007444">
    <property type="entry name" value="Glucan_biosyn_MdoG_C"/>
</dbReference>
<dbReference type="AlphaFoldDB" id="A0A5C4N471"/>
<keyword evidence="4" id="KW-0732">Signal</keyword>
<dbReference type="InterPro" id="IPR006311">
    <property type="entry name" value="TAT_signal"/>
</dbReference>
<dbReference type="GO" id="GO:0030288">
    <property type="term" value="C:outer membrane-bounded periplasmic space"/>
    <property type="evidence" value="ECO:0007669"/>
    <property type="project" value="TreeGrafter"/>
</dbReference>
<proteinExistence type="inferred from homology"/>
<comment type="pathway">
    <text evidence="2">Glycan metabolism; osmoregulated periplasmic glucan (OPG) biosynthesis.</text>
</comment>
<dbReference type="UniPathway" id="UPA00637"/>
<organism evidence="7 8">
    <name type="scientific">Rubellimicrobium rubrum</name>
    <dbReference type="NCBI Taxonomy" id="2585369"/>
    <lineage>
        <taxon>Bacteria</taxon>
        <taxon>Pseudomonadati</taxon>
        <taxon>Pseudomonadota</taxon>
        <taxon>Alphaproteobacteria</taxon>
        <taxon>Rhodobacterales</taxon>
        <taxon>Roseobacteraceae</taxon>
        <taxon>Rubellimicrobium</taxon>
    </lineage>
</organism>
<dbReference type="Gene3D" id="2.60.40.10">
    <property type="entry name" value="Immunoglobulins"/>
    <property type="match status" value="1"/>
</dbReference>
<evidence type="ECO:0000256" key="1">
    <source>
        <dbReference type="ARBA" id="ARBA00004418"/>
    </source>
</evidence>
<dbReference type="SUPFAM" id="SSF74650">
    <property type="entry name" value="Galactose mutarotase-like"/>
    <property type="match status" value="1"/>
</dbReference>
<evidence type="ECO:0000313" key="8">
    <source>
        <dbReference type="Proteomes" id="UP000305887"/>
    </source>
</evidence>
<dbReference type="InterPro" id="IPR014438">
    <property type="entry name" value="Glucan_biosyn_MdoG/MdoD"/>
</dbReference>
<dbReference type="Pfam" id="PF04349">
    <property type="entry name" value="MdoG"/>
    <property type="match status" value="1"/>
</dbReference>
<dbReference type="OrthoDB" id="9777817at2"/>
<evidence type="ECO:0000259" key="6">
    <source>
        <dbReference type="Pfam" id="PF04349"/>
    </source>
</evidence>
<keyword evidence="8" id="KW-1185">Reference proteome</keyword>
<dbReference type="Proteomes" id="UP000305887">
    <property type="component" value="Unassembled WGS sequence"/>
</dbReference>
<comment type="caution">
    <text evidence="7">The sequence shown here is derived from an EMBL/GenBank/DDBJ whole genome shotgun (WGS) entry which is preliminary data.</text>
</comment>
<dbReference type="InterPro" id="IPR013783">
    <property type="entry name" value="Ig-like_fold"/>
</dbReference>
<comment type="similarity">
    <text evidence="3">Belongs to the OpgD/OpgG family.</text>
</comment>
<sequence length="518" mass="57414">MRLNSPLTPSRRHLLQLAALTAVLPRLVRPAKAEERQPFSFDALSEEMHAAAGQPWAPAEPAQAWWGDLDYDSYRLIRFRDDQARWQDGPDDWRLLAFHMGWLFPEPVRLFDVTDGNVTELGFSTDDFEYFGNLAAKVPAHGDLPGVAGFKLNWPLNRPDRLDEVVSFVGASYFRALGRDNVYGASARGLALNTWVKGPEEFPRFSRFYVARNGDSAIVHACLEGPSVTGAYRFAIRPGAVTEMDVTARLFFRDAVEELGIAPLTSMFLFAGQNRAAFDDYRPNVHDSDGLRIVRSNGDPVWRPLGNPEKLASSYFGEPSLRSFGLFQREREFESYEDPGARYDLRPSIEVVPQGDWGRGAVRLVEIPSALEANDNIVAFWVPEGAVAAGDAREFSYTLRWGELPPDFDGPLAMVVETRAGAAGVAGIAALENARKFAVDFRGGRLASLPGDASLQPVVTVSGGHVVSSVLERLPESSDWRVVLDVAAEREAVVEITLHIAGFDERLTETWAYQWVNV</sequence>
<evidence type="ECO:0000256" key="2">
    <source>
        <dbReference type="ARBA" id="ARBA00005001"/>
    </source>
</evidence>
<dbReference type="PANTHER" id="PTHR30504">
    <property type="entry name" value="GLUCANS BIOSYNTHESIS PROTEIN"/>
    <property type="match status" value="1"/>
</dbReference>
<gene>
    <name evidence="7" type="ORF">FHG66_01965</name>
</gene>
<evidence type="ECO:0000256" key="4">
    <source>
        <dbReference type="ARBA" id="ARBA00022729"/>
    </source>
</evidence>
<dbReference type="InterPro" id="IPR014756">
    <property type="entry name" value="Ig_E-set"/>
</dbReference>
<accession>A0A5C4N471</accession>
<feature type="domain" description="Glucan biosynthesis periplasmic MdoG C-terminal" evidence="6">
    <location>
        <begin position="39"/>
        <end position="515"/>
    </location>
</feature>
<dbReference type="RefSeq" id="WP_139075015.1">
    <property type="nucleotide sequence ID" value="NZ_VDFU01000002.1"/>
</dbReference>
<dbReference type="PROSITE" id="PS51318">
    <property type="entry name" value="TAT"/>
    <property type="match status" value="1"/>
</dbReference>
<dbReference type="GO" id="GO:0051274">
    <property type="term" value="P:beta-glucan biosynthetic process"/>
    <property type="evidence" value="ECO:0007669"/>
    <property type="project" value="TreeGrafter"/>
</dbReference>
<dbReference type="InterPro" id="IPR014718">
    <property type="entry name" value="GH-type_carb-bd"/>
</dbReference>
<evidence type="ECO:0000313" key="7">
    <source>
        <dbReference type="EMBL" id="TNC52331.1"/>
    </source>
</evidence>
<reference evidence="7 8" key="1">
    <citation type="submission" date="2019-06" db="EMBL/GenBank/DDBJ databases">
        <title>YIM 131921 draft genome.</title>
        <authorList>
            <person name="Jiang L."/>
        </authorList>
    </citation>
    <scope>NUCLEOTIDE SEQUENCE [LARGE SCALE GENOMIC DNA]</scope>
    <source>
        <strain evidence="7 8">YIM 131921</strain>
    </source>
</reference>
<name>A0A5C4N471_9RHOB</name>
<protein>
    <submittedName>
        <fullName evidence="7">Glucan biosynthesis protein G</fullName>
    </submittedName>
</protein>
<evidence type="ECO:0000256" key="3">
    <source>
        <dbReference type="ARBA" id="ARBA00009284"/>
    </source>
</evidence>
<dbReference type="Gene3D" id="2.70.98.10">
    <property type="match status" value="1"/>
</dbReference>
<dbReference type="GO" id="GO:0003824">
    <property type="term" value="F:catalytic activity"/>
    <property type="evidence" value="ECO:0007669"/>
    <property type="project" value="InterPro"/>
</dbReference>
<dbReference type="EMBL" id="VDFU01000002">
    <property type="protein sequence ID" value="TNC52331.1"/>
    <property type="molecule type" value="Genomic_DNA"/>
</dbReference>
<comment type="subcellular location">
    <subcellularLocation>
        <location evidence="1">Periplasm</location>
    </subcellularLocation>
</comment>
<dbReference type="GO" id="GO:0030246">
    <property type="term" value="F:carbohydrate binding"/>
    <property type="evidence" value="ECO:0007669"/>
    <property type="project" value="InterPro"/>
</dbReference>
<dbReference type="SUPFAM" id="SSF81296">
    <property type="entry name" value="E set domains"/>
    <property type="match status" value="1"/>
</dbReference>
<dbReference type="PIRSF" id="PIRSF006281">
    <property type="entry name" value="MdoG"/>
    <property type="match status" value="1"/>
</dbReference>
<evidence type="ECO:0000256" key="5">
    <source>
        <dbReference type="ARBA" id="ARBA00022764"/>
    </source>
</evidence>
<keyword evidence="5" id="KW-0574">Periplasm</keyword>